<dbReference type="InterPro" id="IPR036388">
    <property type="entry name" value="WH-like_DNA-bd_sf"/>
</dbReference>
<comment type="caution">
    <text evidence="1">The sequence shown here is derived from an EMBL/GenBank/DDBJ whole genome shotgun (WGS) entry which is preliminary data.</text>
</comment>
<sequence length="89" mass="10387">MWFLRKLESHMKLLTGEMAGWIWHHLHRNGETSLADLKQHVLNEAGDKFSNLNFFAGLGWLLKEDKLIIRKTDENGSEYDVFVSLKVKC</sequence>
<reference evidence="1 2" key="1">
    <citation type="journal article" date="2017" name="ISME J.">
        <title>Potential for microbial H2 and metal transformations associated with novel bacteria and archaea in deep terrestrial subsurface sediments.</title>
        <authorList>
            <person name="Hernsdorf A.W."/>
            <person name="Amano Y."/>
            <person name="Miyakawa K."/>
            <person name="Ise K."/>
            <person name="Suzuki Y."/>
            <person name="Anantharaman K."/>
            <person name="Probst A."/>
            <person name="Burstein D."/>
            <person name="Thomas B.C."/>
            <person name="Banfield J.F."/>
        </authorList>
    </citation>
    <scope>NUCLEOTIDE SEQUENCE [LARGE SCALE GENOMIC DNA]</scope>
    <source>
        <strain evidence="1">HGW-Wallbacteria-1</strain>
    </source>
</reference>
<dbReference type="Pfam" id="PF10771">
    <property type="entry name" value="DUF2582"/>
    <property type="match status" value="1"/>
</dbReference>
<name>A0A2N1PTJ4_9BACT</name>
<dbReference type="AlphaFoldDB" id="A0A2N1PTJ4"/>
<evidence type="ECO:0008006" key="3">
    <source>
        <dbReference type="Google" id="ProtNLM"/>
    </source>
</evidence>
<organism evidence="1 2">
    <name type="scientific">Candidatus Wallbacteria bacterium HGW-Wallbacteria-1</name>
    <dbReference type="NCBI Taxonomy" id="2013854"/>
    <lineage>
        <taxon>Bacteria</taxon>
        <taxon>Candidatus Walliibacteriota</taxon>
    </lineage>
</organism>
<protein>
    <recommendedName>
        <fullName evidence="3">Winged helix-turn-helix domain-containing protein</fullName>
    </recommendedName>
</protein>
<dbReference type="InterPro" id="IPR019707">
    <property type="entry name" value="DUF2582"/>
</dbReference>
<evidence type="ECO:0000313" key="1">
    <source>
        <dbReference type="EMBL" id="PKK91668.1"/>
    </source>
</evidence>
<gene>
    <name evidence="1" type="ORF">CVV64_03105</name>
</gene>
<dbReference type="Gene3D" id="1.10.10.10">
    <property type="entry name" value="Winged helix-like DNA-binding domain superfamily/Winged helix DNA-binding domain"/>
    <property type="match status" value="1"/>
</dbReference>
<dbReference type="Proteomes" id="UP000233256">
    <property type="component" value="Unassembled WGS sequence"/>
</dbReference>
<dbReference type="EMBL" id="PGXC01000002">
    <property type="protein sequence ID" value="PKK91668.1"/>
    <property type="molecule type" value="Genomic_DNA"/>
</dbReference>
<evidence type="ECO:0000313" key="2">
    <source>
        <dbReference type="Proteomes" id="UP000233256"/>
    </source>
</evidence>
<accession>A0A2N1PTJ4</accession>
<proteinExistence type="predicted"/>